<reference evidence="3" key="1">
    <citation type="journal article" date="2009" name="Genome Res.">
        <title>Comparative genomic analyses of the human fungal pathogens Coccidioides and their relatives.</title>
        <authorList>
            <person name="Sharpton T.J."/>
            <person name="Stajich J.E."/>
            <person name="Rounsley S.D."/>
            <person name="Gardner M.J."/>
            <person name="Wortman J.R."/>
            <person name="Jordar V.S."/>
            <person name="Maiti R."/>
            <person name="Kodira C.D."/>
            <person name="Neafsey D.E."/>
            <person name="Zeng Q."/>
            <person name="Hung C.-Y."/>
            <person name="McMahan C."/>
            <person name="Muszewska A."/>
            <person name="Grynberg M."/>
            <person name="Mandel M.A."/>
            <person name="Kellner E.M."/>
            <person name="Barker B.M."/>
            <person name="Galgiani J.N."/>
            <person name="Orbach M.J."/>
            <person name="Kirkland T.N."/>
            <person name="Cole G.T."/>
            <person name="Henn M.R."/>
            <person name="Birren B.W."/>
            <person name="Taylor J.W."/>
        </authorList>
    </citation>
    <scope>NUCLEOTIDE SEQUENCE [LARGE SCALE GENOMIC DNA]</scope>
    <source>
        <strain evidence="3">UAMH 1704</strain>
    </source>
</reference>
<dbReference type="EMBL" id="CH476617">
    <property type="protein sequence ID" value="EEP80401.1"/>
    <property type="molecule type" value="Genomic_DNA"/>
</dbReference>
<dbReference type="VEuPathDB" id="FungiDB:UREG_05243"/>
<sequence length="99" mass="10598">MVAAFWLLRPVAEGCGLLIATWRYAPSPAPPNFEDIAIAIANAIRAFNAALATPMVPETHPAMPNTQEGNVVAPAISILRTQHYGPNQSRHRQASSAPN</sequence>
<protein>
    <submittedName>
        <fullName evidence="2">Uncharacterized protein</fullName>
    </submittedName>
</protein>
<accession>C4JS04</accession>
<feature type="chain" id="PRO_5002939633" evidence="1">
    <location>
        <begin position="17"/>
        <end position="99"/>
    </location>
</feature>
<feature type="signal peptide" evidence="1">
    <location>
        <begin position="1"/>
        <end position="16"/>
    </location>
</feature>
<proteinExistence type="predicted"/>
<evidence type="ECO:0000256" key="1">
    <source>
        <dbReference type="SAM" id="SignalP"/>
    </source>
</evidence>
<dbReference type="InParanoid" id="C4JS04"/>
<keyword evidence="3" id="KW-1185">Reference proteome</keyword>
<gene>
    <name evidence="2" type="ORF">UREG_05243</name>
</gene>
<evidence type="ECO:0000313" key="3">
    <source>
        <dbReference type="Proteomes" id="UP000002058"/>
    </source>
</evidence>
<dbReference type="KEGG" id="ure:UREG_05243"/>
<dbReference type="Proteomes" id="UP000002058">
    <property type="component" value="Unassembled WGS sequence"/>
</dbReference>
<keyword evidence="1" id="KW-0732">Signal</keyword>
<dbReference type="AlphaFoldDB" id="C4JS04"/>
<name>C4JS04_UNCRE</name>
<dbReference type="GeneID" id="8442101"/>
<evidence type="ECO:0000313" key="2">
    <source>
        <dbReference type="EMBL" id="EEP80401.1"/>
    </source>
</evidence>
<dbReference type="RefSeq" id="XP_002584554.1">
    <property type="nucleotide sequence ID" value="XM_002584508.1"/>
</dbReference>
<dbReference type="HOGENOM" id="CLU_2322098_0_0_1"/>
<organism evidence="2 3">
    <name type="scientific">Uncinocarpus reesii (strain UAMH 1704)</name>
    <dbReference type="NCBI Taxonomy" id="336963"/>
    <lineage>
        <taxon>Eukaryota</taxon>
        <taxon>Fungi</taxon>
        <taxon>Dikarya</taxon>
        <taxon>Ascomycota</taxon>
        <taxon>Pezizomycotina</taxon>
        <taxon>Eurotiomycetes</taxon>
        <taxon>Eurotiomycetidae</taxon>
        <taxon>Onygenales</taxon>
        <taxon>Onygenaceae</taxon>
        <taxon>Uncinocarpus</taxon>
    </lineage>
</organism>